<dbReference type="InterPro" id="IPR002372">
    <property type="entry name" value="PQQ_rpt_dom"/>
</dbReference>
<dbReference type="SUPFAM" id="SSF50998">
    <property type="entry name" value="Quinoprotein alcohol dehydrogenase-like"/>
    <property type="match status" value="1"/>
</dbReference>
<evidence type="ECO:0000313" key="5">
    <source>
        <dbReference type="Proteomes" id="UP000004814"/>
    </source>
</evidence>
<feature type="region of interest" description="Disordered" evidence="1">
    <location>
        <begin position="1035"/>
        <end position="1054"/>
    </location>
</feature>
<reference evidence="4 5" key="1">
    <citation type="submission" date="2008-03" db="EMBL/GenBank/DDBJ databases">
        <title>Sequencing of the draft genome and assembly of Burkholderia ambifaria MEX-5.</title>
        <authorList>
            <consortium name="US DOE Joint Genome Institute (JGI-PGF)"/>
            <person name="Copeland A."/>
            <person name="Lucas S."/>
            <person name="Lapidus A."/>
            <person name="Glavina del Rio T."/>
            <person name="Dalin E."/>
            <person name="Tice H."/>
            <person name="Bruce D."/>
            <person name="Goodwin L."/>
            <person name="Pitluck S."/>
            <person name="Larimer F."/>
            <person name="Land M.L."/>
            <person name="Hauser L."/>
            <person name="Tiedje J."/>
            <person name="Richardson P."/>
        </authorList>
    </citation>
    <scope>NUCLEOTIDE SEQUENCE [LARGE SCALE GENOMIC DNA]</scope>
    <source>
        <strain evidence="4 5">MEX-5</strain>
    </source>
</reference>
<feature type="transmembrane region" description="Helical" evidence="2">
    <location>
        <begin position="954"/>
        <end position="975"/>
    </location>
</feature>
<evidence type="ECO:0000313" key="4">
    <source>
        <dbReference type="EMBL" id="EDT40047.1"/>
    </source>
</evidence>
<feature type="domain" description="Pyrrolo-quinoline quinone repeat" evidence="3">
    <location>
        <begin position="90"/>
        <end position="214"/>
    </location>
</feature>
<feature type="transmembrane region" description="Helical" evidence="2">
    <location>
        <begin position="880"/>
        <end position="901"/>
    </location>
</feature>
<dbReference type="Proteomes" id="UP000004814">
    <property type="component" value="Unassembled WGS sequence"/>
</dbReference>
<feature type="transmembrane region" description="Helical" evidence="2">
    <location>
        <begin position="913"/>
        <end position="934"/>
    </location>
</feature>
<organism evidence="4 5">
    <name type="scientific">Burkholderia ambifaria MEX-5</name>
    <dbReference type="NCBI Taxonomy" id="396597"/>
    <lineage>
        <taxon>Bacteria</taxon>
        <taxon>Pseudomonadati</taxon>
        <taxon>Pseudomonadota</taxon>
        <taxon>Betaproteobacteria</taxon>
        <taxon>Burkholderiales</taxon>
        <taxon>Burkholderiaceae</taxon>
        <taxon>Burkholderia</taxon>
        <taxon>Burkholderia cepacia complex</taxon>
    </lineage>
</organism>
<keyword evidence="2" id="KW-1133">Transmembrane helix</keyword>
<feature type="transmembrane region" description="Helical" evidence="2">
    <location>
        <begin position="982"/>
        <end position="1000"/>
    </location>
</feature>
<dbReference type="PATRIC" id="fig|396597.7.peg.3664"/>
<feature type="transmembrane region" description="Helical" evidence="2">
    <location>
        <begin position="809"/>
        <end position="827"/>
    </location>
</feature>
<evidence type="ECO:0000256" key="1">
    <source>
        <dbReference type="SAM" id="MobiDB-lite"/>
    </source>
</evidence>
<dbReference type="Gene3D" id="2.130.10.10">
    <property type="entry name" value="YVTN repeat-like/Quinoprotein amine dehydrogenase"/>
    <property type="match status" value="1"/>
</dbReference>
<protein>
    <recommendedName>
        <fullName evidence="3">Pyrrolo-quinoline quinone repeat domain-containing protein</fullName>
    </recommendedName>
</protein>
<name>B1T8Q0_9BURK</name>
<keyword evidence="2" id="KW-0472">Membrane</keyword>
<feature type="transmembrane region" description="Helical" evidence="2">
    <location>
        <begin position="1006"/>
        <end position="1026"/>
    </location>
</feature>
<feature type="region of interest" description="Disordered" evidence="1">
    <location>
        <begin position="1"/>
        <end position="24"/>
    </location>
</feature>
<feature type="region of interest" description="Disordered" evidence="1">
    <location>
        <begin position="640"/>
        <end position="659"/>
    </location>
</feature>
<dbReference type="InterPro" id="IPR011047">
    <property type="entry name" value="Quinoprotein_ADH-like_sf"/>
</dbReference>
<evidence type="ECO:0000259" key="3">
    <source>
        <dbReference type="Pfam" id="PF13360"/>
    </source>
</evidence>
<comment type="caution">
    <text evidence="4">The sequence shown here is derived from an EMBL/GenBank/DDBJ whole genome shotgun (WGS) entry which is preliminary data.</text>
</comment>
<proteinExistence type="predicted"/>
<sequence length="1054" mass="114008">MYSSPGGLWRVPPTAEKVPPTKDGQIIGGVGKNVSLVSPVLAPDAVLLPRKPNFIDVIDPRTLEVRHTITLADMSMSGNVGSACNGPVTCLAVNRKTVLAFDTERGSVSWRLEANAQLTDAIAVDAKYCYVGTSDGRIFVFDVASGAPVKEWQFGTAQIFQIYQDNGTVYASCFDGTDYFIGAANLQSSRLAKHKTASPSEIVGIDHGVVYFYDYKTIGAVRLAELLREFYAESVLIQDFVFRPGRAEEKRPMIQTEVTLYTSSGAPWAMQTVRVGSTGPISIESGGKKYSIDSKEKYADIKTDGSGKLRISMPAGDVDSKGAFHNGLSSPAITLFTSFMNKDDRILVRPDAQLHDQLAKINKTRLQTTKSYDGEFVVSKEYRDSDAVMANVAGMIGATTSMVKDSLESRAMQLAGPGKRYLAPGCDMATICCCKAGDYDCKLLCKEAFAFDLDPACSHFSYLATKEQIERWLKEHPVSHQSQPMSWGDFWDAVKSGAAKVKNALVYAARKIDESAKDVVQTVVTVVVDKIEKTMNFVVDTIEHAIGLIHGIFNTIVSSISKVLETLSLIFDWQRIVKLKNDIKVNVENAFSRLLIPQNAGGKNLLTQARERGGQALGNLRGKLDRALDDLIGHIGTDSGSAVQSKNANKKSPALGGATSNWLQSKMNDNLLSDQAMRTHALSAGSAGSAIQIPTFVFPDGLTDDISEFLKDLQARVTGDVRDSIQRLQSALDVSNGDLFSRTFKFFMELVRGTLHIALDVASAIFDGAMILLEKMLNAAWSFIRDEKITIPFVSDLYRSFAHRDLTCLDLACLLIAVPASVLIPVTPRRRSIASVASAKLAGIFAGAGQMTWALLNGVIAGAYVYFAEKIEDYSPVTRILINSIRMALIASFGLVARGLLMWSDIASNEENIDALLINITLWVFPTLAIAVDLGGIALGMNAGKIPKTLYADGSSIIICGTGICAAGLLALFFLEKKMQATWILTFNTLVAAGLIVRLGTIFEPLWVKGVAITITTGLILGSGVVKTVSAWKGPAGSEQTRLSPDPDPINSLV</sequence>
<accession>B1T8Q0</accession>
<keyword evidence="2" id="KW-0812">Transmembrane</keyword>
<dbReference type="AlphaFoldDB" id="B1T8Q0"/>
<dbReference type="RefSeq" id="WP_006760000.1">
    <property type="nucleotide sequence ID" value="NZ_ABLK01000149.1"/>
</dbReference>
<dbReference type="EMBL" id="ABLK01000149">
    <property type="protein sequence ID" value="EDT40047.1"/>
    <property type="molecule type" value="Genomic_DNA"/>
</dbReference>
<feature type="transmembrane region" description="Helical" evidence="2">
    <location>
        <begin position="839"/>
        <end position="868"/>
    </location>
</feature>
<dbReference type="Pfam" id="PF13360">
    <property type="entry name" value="PQQ_2"/>
    <property type="match status" value="1"/>
</dbReference>
<gene>
    <name evidence="4" type="ORF">BamMEX5DRAFT_4166</name>
</gene>
<dbReference type="InterPro" id="IPR015943">
    <property type="entry name" value="WD40/YVTN_repeat-like_dom_sf"/>
</dbReference>
<evidence type="ECO:0000256" key="2">
    <source>
        <dbReference type="SAM" id="Phobius"/>
    </source>
</evidence>